<dbReference type="Proteomes" id="UP000018861">
    <property type="component" value="Unassembled WGS sequence"/>
</dbReference>
<evidence type="ECO:0000313" key="3">
    <source>
        <dbReference type="Proteomes" id="UP000018861"/>
    </source>
</evidence>
<proteinExistence type="predicted"/>
<organism evidence="2 3">
    <name type="scientific">Bacteroides pyogenes JCM 6292</name>
    <dbReference type="NCBI Taxonomy" id="1235809"/>
    <lineage>
        <taxon>Bacteria</taxon>
        <taxon>Pseudomonadati</taxon>
        <taxon>Bacteroidota</taxon>
        <taxon>Bacteroidia</taxon>
        <taxon>Bacteroidales</taxon>
        <taxon>Bacteroidaceae</taxon>
        <taxon>Bacteroides</taxon>
    </lineage>
</organism>
<evidence type="ECO:0000256" key="1">
    <source>
        <dbReference type="SAM" id="MobiDB-lite"/>
    </source>
</evidence>
<comment type="caution">
    <text evidence="2">The sequence shown here is derived from an EMBL/GenBank/DDBJ whole genome shotgun (WGS) entry which is preliminary data.</text>
</comment>
<protein>
    <submittedName>
        <fullName evidence="2">Uncharacterized protein</fullName>
    </submittedName>
</protein>
<sequence>MLPHHGPVILRQVFFTEAYPGEWNRGSAQAEQKLCRNETEALPERNRGSAGTKQRLCRNQTEAR</sequence>
<name>W4P4D6_9BACE</name>
<feature type="compositionally biased region" description="Polar residues" evidence="1">
    <location>
        <begin position="49"/>
        <end position="64"/>
    </location>
</feature>
<dbReference type="EMBL" id="BAIQ01000006">
    <property type="protein sequence ID" value="GAE14666.1"/>
    <property type="molecule type" value="Genomic_DNA"/>
</dbReference>
<gene>
    <name evidence="2" type="ORF">JCM6292_833</name>
</gene>
<dbReference type="AlphaFoldDB" id="W4P4D6"/>
<reference evidence="2 3" key="1">
    <citation type="journal article" date="2014" name="Genome Announc.">
        <title>Draft Genome Sequences of Three Strains of Bacteroides pyogenes Isolated from a Cat and Swine.</title>
        <authorList>
            <person name="Sakamoto M."/>
            <person name="Oshima K."/>
            <person name="Suda W."/>
            <person name="Kitamura K."/>
            <person name="Iida T."/>
            <person name="Hattori M."/>
            <person name="Ohkuma M."/>
        </authorList>
    </citation>
    <scope>NUCLEOTIDE SEQUENCE [LARGE SCALE GENOMIC DNA]</scope>
    <source>
        <strain evidence="2 3">JCM 6292</strain>
    </source>
</reference>
<accession>W4P4D6</accession>
<feature type="region of interest" description="Disordered" evidence="1">
    <location>
        <begin position="40"/>
        <end position="64"/>
    </location>
</feature>
<evidence type="ECO:0000313" key="2">
    <source>
        <dbReference type="EMBL" id="GAE14666.1"/>
    </source>
</evidence>